<evidence type="ECO:0000259" key="1">
    <source>
        <dbReference type="Pfam" id="PF01636"/>
    </source>
</evidence>
<reference evidence="2 3" key="1">
    <citation type="submission" date="2019-03" db="EMBL/GenBank/DDBJ databases">
        <title>Genomic Encyclopedia of Type Strains, Phase IV (KMG-IV): sequencing the most valuable type-strain genomes for metagenomic binning, comparative biology and taxonomic classification.</title>
        <authorList>
            <person name="Goeker M."/>
        </authorList>
    </citation>
    <scope>NUCLEOTIDE SEQUENCE [LARGE SCALE GENOMIC DNA]</scope>
    <source>
        <strain evidence="2 3">DSM 44496</strain>
    </source>
</reference>
<organism evidence="2 3">
    <name type="scientific">Nocardia ignorata</name>
    <dbReference type="NCBI Taxonomy" id="145285"/>
    <lineage>
        <taxon>Bacteria</taxon>
        <taxon>Bacillati</taxon>
        <taxon>Actinomycetota</taxon>
        <taxon>Actinomycetes</taxon>
        <taxon>Mycobacteriales</taxon>
        <taxon>Nocardiaceae</taxon>
        <taxon>Nocardia</taxon>
    </lineage>
</organism>
<dbReference type="AlphaFoldDB" id="A0A4R6P7A0"/>
<gene>
    <name evidence="2" type="ORF">DFR75_107134</name>
</gene>
<feature type="domain" description="Aminoglycoside phosphotransferase" evidence="1">
    <location>
        <begin position="60"/>
        <end position="255"/>
    </location>
</feature>
<dbReference type="Proteomes" id="UP000295087">
    <property type="component" value="Unassembled WGS sequence"/>
</dbReference>
<dbReference type="Pfam" id="PF01636">
    <property type="entry name" value="APH"/>
    <property type="match status" value="1"/>
</dbReference>
<name>A0A4R6P7A0_NOCIG</name>
<dbReference type="InterPro" id="IPR002575">
    <property type="entry name" value="Aminoglycoside_PTrfase"/>
</dbReference>
<keyword evidence="3" id="KW-1185">Reference proteome</keyword>
<dbReference type="InterPro" id="IPR011009">
    <property type="entry name" value="Kinase-like_dom_sf"/>
</dbReference>
<sequence length="314" mass="33892">MSSPMSTAELADRTARAVDAAVAAGREQGLTVTDPAVLHDVFSVVVHLAPAPVVVRVPTVVTLPVHEQYLRQRIELDVVSWLATRQIPVIPPSPLVSAEPVRRDGFSMTFWQYVDQDPDGEPDYVRNSARVADLHLALRDYPGDLPFLAAAEPHTITSSLTVLAERPDLLAPADLDRVRREWALLEPLVSSRTAFDAEFPGITSQPIHGDAPAVNIVTTRTGHLYADFELTCLGPIEWDLAAMGPEGAAAYDAAASANGTRPLDPRVAQFADAVGMVRAITCLTLVDQQPILADALAPALDAWRKQPFTSGLFD</sequence>
<dbReference type="EMBL" id="SNXK01000007">
    <property type="protein sequence ID" value="TDP31909.1"/>
    <property type="molecule type" value="Genomic_DNA"/>
</dbReference>
<evidence type="ECO:0000313" key="2">
    <source>
        <dbReference type="EMBL" id="TDP31909.1"/>
    </source>
</evidence>
<protein>
    <submittedName>
        <fullName evidence="2">Phosphotransferase family enzyme</fullName>
    </submittedName>
</protein>
<proteinExistence type="predicted"/>
<accession>A0A4R6P7A0</accession>
<dbReference type="GO" id="GO:0016740">
    <property type="term" value="F:transferase activity"/>
    <property type="evidence" value="ECO:0007669"/>
    <property type="project" value="UniProtKB-KW"/>
</dbReference>
<keyword evidence="2" id="KW-0808">Transferase</keyword>
<evidence type="ECO:0000313" key="3">
    <source>
        <dbReference type="Proteomes" id="UP000295087"/>
    </source>
</evidence>
<comment type="caution">
    <text evidence="2">The sequence shown here is derived from an EMBL/GenBank/DDBJ whole genome shotgun (WGS) entry which is preliminary data.</text>
</comment>
<dbReference type="SUPFAM" id="SSF56112">
    <property type="entry name" value="Protein kinase-like (PK-like)"/>
    <property type="match status" value="1"/>
</dbReference>